<organism evidence="1 2">
    <name type="scientific">Peronosclerospora sorghi</name>
    <dbReference type="NCBI Taxonomy" id="230839"/>
    <lineage>
        <taxon>Eukaryota</taxon>
        <taxon>Sar</taxon>
        <taxon>Stramenopiles</taxon>
        <taxon>Oomycota</taxon>
        <taxon>Peronosporomycetes</taxon>
        <taxon>Peronosporales</taxon>
        <taxon>Peronosporaceae</taxon>
        <taxon>Peronosclerospora</taxon>
    </lineage>
</organism>
<dbReference type="EMBL" id="CM047587">
    <property type="protein sequence ID" value="KAI9907199.1"/>
    <property type="molecule type" value="Genomic_DNA"/>
</dbReference>
<comment type="caution">
    <text evidence="1">The sequence shown here is derived from an EMBL/GenBank/DDBJ whole genome shotgun (WGS) entry which is preliminary data.</text>
</comment>
<dbReference type="Proteomes" id="UP001163321">
    <property type="component" value="Chromosome 8"/>
</dbReference>
<keyword evidence="2" id="KW-1185">Reference proteome</keyword>
<reference evidence="1 2" key="1">
    <citation type="journal article" date="2022" name="bioRxiv">
        <title>The genome of the oomycete Peronosclerospora sorghi, a cosmopolitan pathogen of maize and sorghum, is inflated with dispersed pseudogenes.</title>
        <authorList>
            <person name="Fletcher K."/>
            <person name="Martin F."/>
            <person name="Isakeit T."/>
            <person name="Cavanaugh K."/>
            <person name="Magill C."/>
            <person name="Michelmore R."/>
        </authorList>
    </citation>
    <scope>NUCLEOTIDE SEQUENCE [LARGE SCALE GENOMIC DNA]</scope>
    <source>
        <strain evidence="1">P6</strain>
    </source>
</reference>
<protein>
    <submittedName>
        <fullName evidence="1">Uncharacterized protein</fullName>
    </submittedName>
</protein>
<evidence type="ECO:0000313" key="1">
    <source>
        <dbReference type="EMBL" id="KAI9907199.1"/>
    </source>
</evidence>
<name>A0ACC0VL24_9STRA</name>
<evidence type="ECO:0000313" key="2">
    <source>
        <dbReference type="Proteomes" id="UP001163321"/>
    </source>
</evidence>
<gene>
    <name evidence="1" type="ORF">PsorP6_003401</name>
</gene>
<sequence>MPCIKSFQSLVGSLLCISRCTRPDISFVLHRATGRTHAPTIGDCTVAKRILKYLKGTSGLRLKLVHDEKLPLALRITCYSKADFAAGNEDRKSVNGMVIFVNGIVVT</sequence>
<proteinExistence type="predicted"/>
<accession>A0ACC0VL24</accession>